<sequence>MSGTAESAVSGLARLDGVAESMEVAREACTRLRWHEGLRRRTPEAAAESRVRGATATALLEGAEPAGSQASVDVVRDLLRGAEGWTSRASDPVWRTVLAAARVTARTEGVAVAQLRAPAQLVAGLHTAAAAGLSPEHQLGRPRRPGEPTTGEEVLGPAPSAEEALARLGAVHALLGSAVAGRSPALLVASVAHAEIAVARPFVAGNGLVARALERSVLTVCGVDPTGVAVPEAGHADRAGTDYRGALAAYASGDREGVRLWLVHCSESVARAAAEGERIADAVRAGHLGTPDPAGARGGASPSG</sequence>
<dbReference type="KEGG" id="serj:SGUI_1499"/>
<dbReference type="AlphaFoldDB" id="A0A1B1NBZ5"/>
<protein>
    <submittedName>
        <fullName evidence="3">Putative oxidoreductase</fullName>
    </submittedName>
</protein>
<dbReference type="InterPro" id="IPR003812">
    <property type="entry name" value="Fido"/>
</dbReference>
<feature type="region of interest" description="Disordered" evidence="1">
    <location>
        <begin position="283"/>
        <end position="304"/>
    </location>
</feature>
<evidence type="ECO:0000256" key="1">
    <source>
        <dbReference type="SAM" id="MobiDB-lite"/>
    </source>
</evidence>
<feature type="compositionally biased region" description="Low complexity" evidence="1">
    <location>
        <begin position="293"/>
        <end position="304"/>
    </location>
</feature>
<dbReference type="EMBL" id="CP014989">
    <property type="protein sequence ID" value="ANS78895.1"/>
    <property type="molecule type" value="Genomic_DNA"/>
</dbReference>
<dbReference type="STRING" id="1758689.SGUI_1499"/>
<feature type="domain" description="Fido" evidence="2">
    <location>
        <begin position="117"/>
        <end position="264"/>
    </location>
</feature>
<evidence type="ECO:0000313" key="4">
    <source>
        <dbReference type="Proteomes" id="UP000092482"/>
    </source>
</evidence>
<evidence type="ECO:0000259" key="2">
    <source>
        <dbReference type="PROSITE" id="PS51459"/>
    </source>
</evidence>
<accession>A0A1B1NBZ5</accession>
<reference evidence="3 4" key="1">
    <citation type="submission" date="2016-03" db="EMBL/GenBank/DDBJ databases">
        <title>Shallow-sea hydrothermal system.</title>
        <authorList>
            <person name="Tang K."/>
        </authorList>
    </citation>
    <scope>NUCLEOTIDE SEQUENCE [LARGE SCALE GENOMIC DNA]</scope>
    <source>
        <strain evidence="3 4">JLT9</strain>
    </source>
</reference>
<feature type="region of interest" description="Disordered" evidence="1">
    <location>
        <begin position="132"/>
        <end position="156"/>
    </location>
</feature>
<dbReference type="Gene3D" id="1.10.3290.10">
    <property type="entry name" value="Fido-like domain"/>
    <property type="match status" value="1"/>
</dbReference>
<dbReference type="RefSeq" id="WP_066638336.1">
    <property type="nucleotide sequence ID" value="NZ_CP014989.1"/>
</dbReference>
<proteinExistence type="predicted"/>
<evidence type="ECO:0000313" key="3">
    <source>
        <dbReference type="EMBL" id="ANS78895.1"/>
    </source>
</evidence>
<gene>
    <name evidence="3" type="ORF">SGUI_1499</name>
</gene>
<organism evidence="3 4">
    <name type="scientific">Serinicoccus hydrothermalis</name>
    <dbReference type="NCBI Taxonomy" id="1758689"/>
    <lineage>
        <taxon>Bacteria</taxon>
        <taxon>Bacillati</taxon>
        <taxon>Actinomycetota</taxon>
        <taxon>Actinomycetes</taxon>
        <taxon>Micrococcales</taxon>
        <taxon>Ornithinimicrobiaceae</taxon>
        <taxon>Serinicoccus</taxon>
    </lineage>
</organism>
<dbReference type="InterPro" id="IPR036597">
    <property type="entry name" value="Fido-like_dom_sf"/>
</dbReference>
<dbReference type="OrthoDB" id="5241763at2"/>
<dbReference type="SUPFAM" id="SSF140931">
    <property type="entry name" value="Fic-like"/>
    <property type="match status" value="1"/>
</dbReference>
<keyword evidence="4" id="KW-1185">Reference proteome</keyword>
<dbReference type="Proteomes" id="UP000092482">
    <property type="component" value="Chromosome"/>
</dbReference>
<name>A0A1B1NBZ5_9MICO</name>
<dbReference type="PROSITE" id="PS51459">
    <property type="entry name" value="FIDO"/>
    <property type="match status" value="1"/>
</dbReference>